<dbReference type="PROSITE" id="PS00776">
    <property type="entry name" value="GH11_1"/>
    <property type="match status" value="1"/>
</dbReference>
<dbReference type="PANTHER" id="PTHR46828:SF3">
    <property type="entry name" value="ENDO-1,4-BETA-XYLANASE"/>
    <property type="match status" value="1"/>
</dbReference>
<dbReference type="FunFam" id="2.60.120.180:FF:000001">
    <property type="entry name" value="Endo-1,4-beta-xylanase"/>
    <property type="match status" value="1"/>
</dbReference>
<evidence type="ECO:0000256" key="7">
    <source>
        <dbReference type="ARBA" id="ARBA00023277"/>
    </source>
</evidence>
<dbReference type="InterPro" id="IPR018208">
    <property type="entry name" value="GH11_AS_1"/>
</dbReference>
<dbReference type="InterPro" id="IPR033123">
    <property type="entry name" value="GH11_dom"/>
</dbReference>
<dbReference type="EC" id="3.2.1.8" evidence="4 10"/>
<dbReference type="InterPro" id="IPR001137">
    <property type="entry name" value="Glyco_hydro_11"/>
</dbReference>
<reference evidence="14" key="1">
    <citation type="journal article" date="2020" name="Stud. Mycol.">
        <title>101 Dothideomycetes genomes: a test case for predicting lifestyles and emergence of pathogens.</title>
        <authorList>
            <person name="Haridas S."/>
            <person name="Albert R."/>
            <person name="Binder M."/>
            <person name="Bloem J."/>
            <person name="Labutti K."/>
            <person name="Salamov A."/>
            <person name="Andreopoulos B."/>
            <person name="Baker S."/>
            <person name="Barry K."/>
            <person name="Bills G."/>
            <person name="Bluhm B."/>
            <person name="Cannon C."/>
            <person name="Castanera R."/>
            <person name="Culley D."/>
            <person name="Daum C."/>
            <person name="Ezra D."/>
            <person name="Gonzalez J."/>
            <person name="Henrissat B."/>
            <person name="Kuo A."/>
            <person name="Liang C."/>
            <person name="Lipzen A."/>
            <person name="Lutzoni F."/>
            <person name="Magnuson J."/>
            <person name="Mondo S."/>
            <person name="Nolan M."/>
            <person name="Ohm R."/>
            <person name="Pangilinan J."/>
            <person name="Park H.-J."/>
            <person name="Ramirez L."/>
            <person name="Alfaro M."/>
            <person name="Sun H."/>
            <person name="Tritt A."/>
            <person name="Yoshinaga Y."/>
            <person name="Zwiers L.-H."/>
            <person name="Turgeon B."/>
            <person name="Goodwin S."/>
            <person name="Spatafora J."/>
            <person name="Crous P."/>
            <person name="Grigoriev I."/>
        </authorList>
    </citation>
    <scope>NUCLEOTIDE SEQUENCE</scope>
    <source>
        <strain evidence="14">CBS 122367</strain>
    </source>
</reference>
<dbReference type="SUPFAM" id="SSF49899">
    <property type="entry name" value="Concanavalin A-like lectins/glucanases"/>
    <property type="match status" value="1"/>
</dbReference>
<feature type="signal peptide" evidence="12">
    <location>
        <begin position="1"/>
        <end position="19"/>
    </location>
</feature>
<dbReference type="PRINTS" id="PR00911">
    <property type="entry name" value="GLHYDRLASE11"/>
</dbReference>
<evidence type="ECO:0000256" key="4">
    <source>
        <dbReference type="ARBA" id="ARBA00012590"/>
    </source>
</evidence>
<evidence type="ECO:0000256" key="1">
    <source>
        <dbReference type="ARBA" id="ARBA00000681"/>
    </source>
</evidence>
<dbReference type="InterPro" id="IPR033119">
    <property type="entry name" value="GH11_AS_2"/>
</dbReference>
<evidence type="ECO:0000313" key="14">
    <source>
        <dbReference type="EMBL" id="KAF2690431.1"/>
    </source>
</evidence>
<feature type="active site" description="Nucleophile" evidence="10">
    <location>
        <position position="119"/>
    </location>
</feature>
<evidence type="ECO:0000256" key="9">
    <source>
        <dbReference type="ARBA" id="ARBA00023326"/>
    </source>
</evidence>
<dbReference type="Proteomes" id="UP000799291">
    <property type="component" value="Unassembled WGS sequence"/>
</dbReference>
<dbReference type="PROSITE" id="PS51761">
    <property type="entry name" value="GH11_3"/>
    <property type="match status" value="1"/>
</dbReference>
<evidence type="ECO:0000256" key="3">
    <source>
        <dbReference type="ARBA" id="ARBA00007792"/>
    </source>
</evidence>
<sequence length="223" mass="23662">MVSSTLYFTAATAIIGALAAPAEIIKRDPSSLITRSTPSSSGTNNGFYYSFWTDGGSDVTYTNGDAGKYSVTWGTGGNFVGGKGWSPGSARTINFSGTYSPNGNSYLAIYGWTTNPLIEYYIVESFGTYDPSSAATVKGSIEVDGSTYTIATATRENAPSIEGTATFTQFWSVRKDKRSSGSVDTSAHFDKWAELGMQLGSFDYQIVATEGYFSSGSAEITVS</sequence>
<evidence type="ECO:0000256" key="11">
    <source>
        <dbReference type="RuleBase" id="RU362015"/>
    </source>
</evidence>
<evidence type="ECO:0000256" key="10">
    <source>
        <dbReference type="PROSITE-ProRule" id="PRU01097"/>
    </source>
</evidence>
<feature type="chain" id="PRO_5026013036" description="Endo-1,4-beta-xylanase" evidence="12">
    <location>
        <begin position="20"/>
        <end position="223"/>
    </location>
</feature>
<feature type="domain" description="GH11" evidence="13">
    <location>
        <begin position="35"/>
        <end position="223"/>
    </location>
</feature>
<evidence type="ECO:0000256" key="6">
    <source>
        <dbReference type="ARBA" id="ARBA00022801"/>
    </source>
</evidence>
<dbReference type="Pfam" id="PF00457">
    <property type="entry name" value="Glyco_hydro_11"/>
    <property type="match status" value="1"/>
</dbReference>
<dbReference type="PANTHER" id="PTHR46828">
    <property type="entry name" value="ENDO-1,4-BETA-XYLANASE A-RELATED"/>
    <property type="match status" value="1"/>
</dbReference>
<dbReference type="InterPro" id="IPR013319">
    <property type="entry name" value="GH11/12"/>
</dbReference>
<feature type="active site" description="Proton donor" evidence="10">
    <location>
        <position position="210"/>
    </location>
</feature>
<evidence type="ECO:0000313" key="15">
    <source>
        <dbReference type="Proteomes" id="UP000799291"/>
    </source>
</evidence>
<dbReference type="GO" id="GO:0045493">
    <property type="term" value="P:xylan catabolic process"/>
    <property type="evidence" value="ECO:0007669"/>
    <property type="project" value="UniProtKB-UniRule"/>
</dbReference>
<dbReference type="GO" id="GO:0031176">
    <property type="term" value="F:endo-1,4-beta-xylanase activity"/>
    <property type="evidence" value="ECO:0007669"/>
    <property type="project" value="UniProtKB-UniRule"/>
</dbReference>
<keyword evidence="15" id="KW-1185">Reference proteome</keyword>
<keyword evidence="7 10" id="KW-0119">Carbohydrate metabolism</keyword>
<dbReference type="InterPro" id="IPR013320">
    <property type="entry name" value="ConA-like_dom_sf"/>
</dbReference>
<accession>A0A6G1JJN5</accession>
<keyword evidence="6 10" id="KW-0378">Hydrolase</keyword>
<comment type="similarity">
    <text evidence="3 10 11">Belongs to the glycosyl hydrolase 11 (cellulase G) family.</text>
</comment>
<keyword evidence="8 10" id="KW-0326">Glycosidase</keyword>
<dbReference type="UniPathway" id="UPA00114"/>
<comment type="catalytic activity">
    <reaction evidence="1 10 11">
        <text>Endohydrolysis of (1-&gt;4)-beta-D-xylosidic linkages in xylans.</text>
        <dbReference type="EC" id="3.2.1.8"/>
    </reaction>
</comment>
<evidence type="ECO:0000256" key="2">
    <source>
        <dbReference type="ARBA" id="ARBA00004851"/>
    </source>
</evidence>
<protein>
    <recommendedName>
        <fullName evidence="4 10">Endo-1,4-beta-xylanase</fullName>
        <ecNumber evidence="4 10">3.2.1.8</ecNumber>
    </recommendedName>
</protein>
<dbReference type="OrthoDB" id="2115822at2759"/>
<dbReference type="AlphaFoldDB" id="A0A6G1JJN5"/>
<keyword evidence="5 10" id="KW-0858">Xylan degradation</keyword>
<evidence type="ECO:0000256" key="12">
    <source>
        <dbReference type="SAM" id="SignalP"/>
    </source>
</evidence>
<dbReference type="Gene3D" id="2.60.120.180">
    <property type="match status" value="1"/>
</dbReference>
<keyword evidence="12" id="KW-0732">Signal</keyword>
<evidence type="ECO:0000256" key="8">
    <source>
        <dbReference type="ARBA" id="ARBA00023295"/>
    </source>
</evidence>
<evidence type="ECO:0000256" key="5">
    <source>
        <dbReference type="ARBA" id="ARBA00022651"/>
    </source>
</evidence>
<keyword evidence="9 10" id="KW-0624">Polysaccharide degradation</keyword>
<dbReference type="EMBL" id="MU005571">
    <property type="protein sequence ID" value="KAF2690431.1"/>
    <property type="molecule type" value="Genomic_DNA"/>
</dbReference>
<gene>
    <name evidence="14" type="ORF">K458DRAFT_427167</name>
</gene>
<name>A0A6G1JJN5_9PLEO</name>
<organism evidence="14 15">
    <name type="scientific">Lentithecium fluviatile CBS 122367</name>
    <dbReference type="NCBI Taxonomy" id="1168545"/>
    <lineage>
        <taxon>Eukaryota</taxon>
        <taxon>Fungi</taxon>
        <taxon>Dikarya</taxon>
        <taxon>Ascomycota</taxon>
        <taxon>Pezizomycotina</taxon>
        <taxon>Dothideomycetes</taxon>
        <taxon>Pleosporomycetidae</taxon>
        <taxon>Pleosporales</taxon>
        <taxon>Massarineae</taxon>
        <taxon>Lentitheciaceae</taxon>
        <taxon>Lentithecium</taxon>
    </lineage>
</organism>
<comment type="pathway">
    <text evidence="2 10 11">Glycan degradation; xylan degradation.</text>
</comment>
<evidence type="ECO:0000259" key="13">
    <source>
        <dbReference type="PROSITE" id="PS51761"/>
    </source>
</evidence>
<dbReference type="PROSITE" id="PS00777">
    <property type="entry name" value="GH11_2"/>
    <property type="match status" value="1"/>
</dbReference>
<proteinExistence type="inferred from homology"/>